<evidence type="ECO:0000256" key="4">
    <source>
        <dbReference type="ARBA" id="ARBA00023136"/>
    </source>
</evidence>
<keyword evidence="7" id="KW-1185">Reference proteome</keyword>
<gene>
    <name evidence="6" type="ORF">Pr1d_48470</name>
</gene>
<dbReference type="GO" id="GO:0005886">
    <property type="term" value="C:plasma membrane"/>
    <property type="evidence" value="ECO:0007669"/>
    <property type="project" value="InterPro"/>
</dbReference>
<reference evidence="6 7" key="1">
    <citation type="submission" date="2019-08" db="EMBL/GenBank/DDBJ databases">
        <title>Deep-cultivation of Planctomycetes and their phenomic and genomic characterization uncovers novel biology.</title>
        <authorList>
            <person name="Wiegand S."/>
            <person name="Jogler M."/>
            <person name="Boedeker C."/>
            <person name="Pinto D."/>
            <person name="Vollmers J."/>
            <person name="Rivas-Marin E."/>
            <person name="Kohn T."/>
            <person name="Peeters S.H."/>
            <person name="Heuer A."/>
            <person name="Rast P."/>
            <person name="Oberbeckmann S."/>
            <person name="Bunk B."/>
            <person name="Jeske O."/>
            <person name="Meyerdierks A."/>
            <person name="Storesund J.E."/>
            <person name="Kallscheuer N."/>
            <person name="Luecker S."/>
            <person name="Lage O.M."/>
            <person name="Pohl T."/>
            <person name="Merkel B.J."/>
            <person name="Hornburger P."/>
            <person name="Mueller R.-W."/>
            <person name="Bruemmer F."/>
            <person name="Labrenz M."/>
            <person name="Spormann A.M."/>
            <person name="Op den Camp H."/>
            <person name="Overmann J."/>
            <person name="Amann R."/>
            <person name="Jetten M.S.M."/>
            <person name="Mascher T."/>
            <person name="Medema M.H."/>
            <person name="Devos D.P."/>
            <person name="Kaster A.-K."/>
            <person name="Ovreas L."/>
            <person name="Rohde M."/>
            <person name="Galperin M.Y."/>
            <person name="Jogler C."/>
        </authorList>
    </citation>
    <scope>NUCLEOTIDE SEQUENCE [LARGE SCALE GENOMIC DNA]</scope>
    <source>
        <strain evidence="6 7">Pr1d</strain>
    </source>
</reference>
<dbReference type="AlphaFoldDB" id="A0A5B9QTR5"/>
<dbReference type="RefSeq" id="WP_238476571.1">
    <property type="nucleotide sequence ID" value="NZ_CP042913.1"/>
</dbReference>
<evidence type="ECO:0000256" key="3">
    <source>
        <dbReference type="ARBA" id="ARBA00022989"/>
    </source>
</evidence>
<dbReference type="Proteomes" id="UP000323917">
    <property type="component" value="Chromosome"/>
</dbReference>
<protein>
    <submittedName>
        <fullName evidence="6">Uncharacterized protein</fullName>
    </submittedName>
</protein>
<proteinExistence type="predicted"/>
<dbReference type="EMBL" id="CP042913">
    <property type="protein sequence ID" value="QEG37501.1"/>
    <property type="molecule type" value="Genomic_DNA"/>
</dbReference>
<dbReference type="Pfam" id="PF10755">
    <property type="entry name" value="DUF2585"/>
    <property type="match status" value="1"/>
</dbReference>
<dbReference type="InterPro" id="IPR019691">
    <property type="entry name" value="DUF2585"/>
</dbReference>
<keyword evidence="3 5" id="KW-1133">Transmembrane helix</keyword>
<feature type="transmembrane region" description="Helical" evidence="5">
    <location>
        <begin position="145"/>
        <end position="165"/>
    </location>
</feature>
<organism evidence="6 7">
    <name type="scientific">Bythopirellula goksoeyrii</name>
    <dbReference type="NCBI Taxonomy" id="1400387"/>
    <lineage>
        <taxon>Bacteria</taxon>
        <taxon>Pseudomonadati</taxon>
        <taxon>Planctomycetota</taxon>
        <taxon>Planctomycetia</taxon>
        <taxon>Pirellulales</taxon>
        <taxon>Lacipirellulaceae</taxon>
        <taxon>Bythopirellula</taxon>
    </lineage>
</organism>
<accession>A0A5B9QTR5</accession>
<keyword evidence="1" id="KW-1003">Cell membrane</keyword>
<dbReference type="KEGG" id="bgok:Pr1d_48470"/>
<evidence type="ECO:0000256" key="5">
    <source>
        <dbReference type="SAM" id="Phobius"/>
    </source>
</evidence>
<name>A0A5B9QTR5_9BACT</name>
<feature type="transmembrane region" description="Helical" evidence="5">
    <location>
        <begin position="12"/>
        <end position="28"/>
    </location>
</feature>
<evidence type="ECO:0000256" key="2">
    <source>
        <dbReference type="ARBA" id="ARBA00022692"/>
    </source>
</evidence>
<sequence>MIRALERKNWPLLAVIVTIVLMIVQLRLQHREWFCSCATLRAWVSDPASSHTSQHLADPFTFTHFQHGLVLCFVVGWLAKNWKWPWQVWLALAIEAGWEILENTQFVINRYRDATAALGYTGDSIVNSVGDVLACWLGLVVAKKIGWNATWVLFFAIEVVLLITIRDSLLLNVLMLFWPIEAIKQWQLG</sequence>
<evidence type="ECO:0000256" key="1">
    <source>
        <dbReference type="ARBA" id="ARBA00022475"/>
    </source>
</evidence>
<evidence type="ECO:0000313" key="7">
    <source>
        <dbReference type="Proteomes" id="UP000323917"/>
    </source>
</evidence>
<keyword evidence="4 5" id="KW-0472">Membrane</keyword>
<keyword evidence="2 5" id="KW-0812">Transmembrane</keyword>
<evidence type="ECO:0000313" key="6">
    <source>
        <dbReference type="EMBL" id="QEG37501.1"/>
    </source>
</evidence>